<accession>A0AAN9L905</accession>
<reference evidence="1 2" key="1">
    <citation type="submission" date="2024-01" db="EMBL/GenBank/DDBJ databases">
        <title>The genomes of 5 underutilized Papilionoideae crops provide insights into root nodulation and disease resistanc.</title>
        <authorList>
            <person name="Jiang F."/>
        </authorList>
    </citation>
    <scope>NUCLEOTIDE SEQUENCE [LARGE SCALE GENOMIC DNA]</scope>
    <source>
        <strain evidence="1">JINMINGXINNONG_FW02</strain>
        <tissue evidence="1">Leaves</tissue>
    </source>
</reference>
<comment type="caution">
    <text evidence="1">The sequence shown here is derived from an EMBL/GenBank/DDBJ whole genome shotgun (WGS) entry which is preliminary data.</text>
</comment>
<dbReference type="EMBL" id="JAYMYR010000011">
    <property type="protein sequence ID" value="KAK7331677.1"/>
    <property type="molecule type" value="Genomic_DNA"/>
</dbReference>
<evidence type="ECO:0000313" key="2">
    <source>
        <dbReference type="Proteomes" id="UP001374584"/>
    </source>
</evidence>
<proteinExistence type="predicted"/>
<name>A0AAN9L905_PHACN</name>
<dbReference type="Proteomes" id="UP001374584">
    <property type="component" value="Unassembled WGS sequence"/>
</dbReference>
<evidence type="ECO:0000313" key="1">
    <source>
        <dbReference type="EMBL" id="KAK7331677.1"/>
    </source>
</evidence>
<protein>
    <submittedName>
        <fullName evidence="1">Uncharacterized protein</fullName>
    </submittedName>
</protein>
<keyword evidence="2" id="KW-1185">Reference proteome</keyword>
<gene>
    <name evidence="1" type="ORF">VNO80_28414</name>
</gene>
<dbReference type="AlphaFoldDB" id="A0AAN9L905"/>
<sequence length="129" mass="14484">MQFTCLCSVRILMPLITFRIIFAVRIYLPLLSLLIDILFGYPLLKVIVTKLLSLRASKGKREKLCGVNRDLTRTNIKTSKQNTSSFKIANKVHPPSAQSDRLCNAAEVVKQVYFVNEAEGNSSQNPSNL</sequence>
<organism evidence="1 2">
    <name type="scientific">Phaseolus coccineus</name>
    <name type="common">Scarlet runner bean</name>
    <name type="synonym">Phaseolus multiflorus</name>
    <dbReference type="NCBI Taxonomy" id="3886"/>
    <lineage>
        <taxon>Eukaryota</taxon>
        <taxon>Viridiplantae</taxon>
        <taxon>Streptophyta</taxon>
        <taxon>Embryophyta</taxon>
        <taxon>Tracheophyta</taxon>
        <taxon>Spermatophyta</taxon>
        <taxon>Magnoliopsida</taxon>
        <taxon>eudicotyledons</taxon>
        <taxon>Gunneridae</taxon>
        <taxon>Pentapetalae</taxon>
        <taxon>rosids</taxon>
        <taxon>fabids</taxon>
        <taxon>Fabales</taxon>
        <taxon>Fabaceae</taxon>
        <taxon>Papilionoideae</taxon>
        <taxon>50 kb inversion clade</taxon>
        <taxon>NPAAA clade</taxon>
        <taxon>indigoferoid/millettioid clade</taxon>
        <taxon>Phaseoleae</taxon>
        <taxon>Phaseolus</taxon>
    </lineage>
</organism>